<evidence type="ECO:0000313" key="1">
    <source>
        <dbReference type="EMBL" id="REJ43011.1"/>
    </source>
</evidence>
<accession>A0A3E0L690</accession>
<protein>
    <submittedName>
        <fullName evidence="1">ISKra4 family transposase</fullName>
    </submittedName>
</protein>
<gene>
    <name evidence="1" type="ORF">DWQ54_08960</name>
</gene>
<name>A0A3E0L690_9CHRO</name>
<organism evidence="1 2">
    <name type="scientific">Microcystis flos-aquae TF09</name>
    <dbReference type="NCBI Taxonomy" id="2060473"/>
    <lineage>
        <taxon>Bacteria</taxon>
        <taxon>Bacillati</taxon>
        <taxon>Cyanobacteriota</taxon>
        <taxon>Cyanophyceae</taxon>
        <taxon>Oscillatoriophycideae</taxon>
        <taxon>Chroococcales</taxon>
        <taxon>Microcystaceae</taxon>
        <taxon>Microcystis</taxon>
    </lineage>
</organism>
<dbReference type="AlphaFoldDB" id="A0A3E0L690"/>
<dbReference type="EMBL" id="QQWC01000002">
    <property type="protein sequence ID" value="REJ43011.1"/>
    <property type="molecule type" value="Genomic_DNA"/>
</dbReference>
<sequence>MLSENEKRIKELCQELGQCLYEQSQVEKFNNLAEIEETVRDLMIGVCQPRNRYFFVKTSTGETAGRTRKVKSILGELPITEKQAKKLEVKPRTQMSPMLEKNCLLLSGDESYEKSAQKIKSLTGIAVSHSTQQRLVHRYAFEELPSNPEVEVEEMSLDGGKVRLRTAKGKALIWRDYKAVSFHQLGVAAFFQDNSALLDLVNSQVLAKPLICLGDGHDGIWNLFREIGEKQERIEILDWYHLIENLYKVGGSFQRIEEVKCFLWKGEVDAAISCFEGWSEPQVENFIIYLNKHKHRIVNYGYLQAEGISIGSGSVESKIKQIAHRLKITGASWESGNPAFLTKNAITNPRSLTG</sequence>
<proteinExistence type="predicted"/>
<evidence type="ECO:0000313" key="2">
    <source>
        <dbReference type="Proteomes" id="UP000256873"/>
    </source>
</evidence>
<dbReference type="Proteomes" id="UP000256873">
    <property type="component" value="Unassembled WGS sequence"/>
</dbReference>
<comment type="caution">
    <text evidence="1">The sequence shown here is derived from an EMBL/GenBank/DDBJ whole genome shotgun (WGS) entry which is preliminary data.</text>
</comment>
<dbReference type="NCBIfam" id="NF033572">
    <property type="entry name" value="transpos_ISKra4"/>
    <property type="match status" value="1"/>
</dbReference>
<reference evidence="1 2" key="1">
    <citation type="submission" date="2017-10" db="EMBL/GenBank/DDBJ databases">
        <title>A large-scale comparative metagenomic study reveals the eutrophication-driven functional interactions in six Microcystis-epibionts communities.</title>
        <authorList>
            <person name="Li Q."/>
            <person name="Lin F."/>
        </authorList>
    </citation>
    <scope>NUCLEOTIDE SEQUENCE [LARGE SCALE GENOMIC DNA]</scope>
    <source>
        <strain evidence="1">TF09</strain>
    </source>
</reference>